<proteinExistence type="predicted"/>
<reference evidence="2 3" key="1">
    <citation type="submission" date="2014-04" db="EMBL/GenBank/DDBJ databases">
        <title>The Genome Sequence of Thermoanaerobaculum aquaticum MP-01, The First Cultivated Group 23 Acidobacterium.</title>
        <authorList>
            <person name="Stamps B.W."/>
            <person name="Losey N.A."/>
            <person name="Lawson P.A."/>
            <person name="Stevenson B.S."/>
        </authorList>
    </citation>
    <scope>NUCLEOTIDE SEQUENCE [LARGE SCALE GENOMIC DNA]</scope>
    <source>
        <strain evidence="2 3">MP-01</strain>
    </source>
</reference>
<evidence type="ECO:0000313" key="3">
    <source>
        <dbReference type="Proteomes" id="UP000027284"/>
    </source>
</evidence>
<keyword evidence="3" id="KW-1185">Reference proteome</keyword>
<evidence type="ECO:0000313" key="2">
    <source>
        <dbReference type="EMBL" id="KDA54044.1"/>
    </source>
</evidence>
<accession>A0A062XXA5</accession>
<name>A0A062XXA5_9BACT</name>
<dbReference type="Gene3D" id="3.40.50.300">
    <property type="entry name" value="P-loop containing nucleotide triphosphate hydrolases"/>
    <property type="match status" value="1"/>
</dbReference>
<feature type="compositionally biased region" description="Pro residues" evidence="1">
    <location>
        <begin position="211"/>
        <end position="223"/>
    </location>
</feature>
<dbReference type="Proteomes" id="UP000027284">
    <property type="component" value="Unassembled WGS sequence"/>
</dbReference>
<organism evidence="2 3">
    <name type="scientific">Thermoanaerobaculum aquaticum</name>
    <dbReference type="NCBI Taxonomy" id="1312852"/>
    <lineage>
        <taxon>Bacteria</taxon>
        <taxon>Pseudomonadati</taxon>
        <taxon>Acidobacteriota</taxon>
        <taxon>Thermoanaerobaculia</taxon>
        <taxon>Thermoanaerobaculales</taxon>
        <taxon>Thermoanaerobaculaceae</taxon>
        <taxon>Thermoanaerobaculum</taxon>
    </lineage>
</organism>
<dbReference type="STRING" id="1312852.EG19_01325"/>
<dbReference type="SUPFAM" id="SSF52540">
    <property type="entry name" value="P-loop containing nucleoside triphosphate hydrolases"/>
    <property type="match status" value="1"/>
</dbReference>
<sequence length="419" mass="45379">MVFFNWATMQMAAKIVYYGPGLCGKTTNLSYIYAKTAPTSRGEMVSLETETDRTLFFDLLPLEVGKVGGFRTRLQLYTVPGQVFYNTTRKLVLKGVDGIVFVADSQRPMADANVESFNNLRENLQELGIDFDSVPLVLQYNKRDLKNILSVEELNAALNPDGKYPYFEAIATQGVGVFETLKAITKLTLKTLRARMATQEAKVEEVRPAAAAPPPPPPAPAPAPKASFSPDRLASAVEQELPPPPVVEVLTETVQPPVEELPASAVTGPAAEVAPEAPPPATPEAEPAVEFATTTEPAPPSTPEVRHVRVSSSLDILAELENLRKASTYKAPVEEPAKPALDLDALLAGSLNSRQEVRKKVEEHVGKALGQAARCRVRIELVDDNDATVATVAPVDVELKRGERVRQLALTLTVNLQGE</sequence>
<dbReference type="PANTHER" id="PTHR42708">
    <property type="entry name" value="ATP/GTP-BINDING PROTEIN-RELATED"/>
    <property type="match status" value="1"/>
</dbReference>
<dbReference type="AlphaFoldDB" id="A0A062XXA5"/>
<dbReference type="OrthoDB" id="9779858at2"/>
<dbReference type="GO" id="GO:0003924">
    <property type="term" value="F:GTPase activity"/>
    <property type="evidence" value="ECO:0007669"/>
    <property type="project" value="InterPro"/>
</dbReference>
<dbReference type="GO" id="GO:0005525">
    <property type="term" value="F:GTP binding"/>
    <property type="evidence" value="ECO:0007669"/>
    <property type="project" value="InterPro"/>
</dbReference>
<gene>
    <name evidence="2" type="ORF">EG19_01325</name>
</gene>
<comment type="caution">
    <text evidence="2">The sequence shown here is derived from an EMBL/GenBank/DDBJ whole genome shotgun (WGS) entry which is preliminary data.</text>
</comment>
<evidence type="ECO:0000256" key="1">
    <source>
        <dbReference type="SAM" id="MobiDB-lite"/>
    </source>
</evidence>
<feature type="region of interest" description="Disordered" evidence="1">
    <location>
        <begin position="268"/>
        <end position="289"/>
    </location>
</feature>
<dbReference type="InterPro" id="IPR052705">
    <property type="entry name" value="Gliding_Motility_GTPase"/>
</dbReference>
<dbReference type="CDD" id="cd00882">
    <property type="entry name" value="Ras_like_GTPase"/>
    <property type="match status" value="1"/>
</dbReference>
<feature type="region of interest" description="Disordered" evidence="1">
    <location>
        <begin position="200"/>
        <end position="235"/>
    </location>
</feature>
<dbReference type="InterPro" id="IPR027417">
    <property type="entry name" value="P-loop_NTPase"/>
</dbReference>
<dbReference type="PANTHER" id="PTHR42708:SF1">
    <property type="entry name" value="GLIDING MOTILITY PROTEIN MGLA"/>
    <property type="match status" value="1"/>
</dbReference>
<dbReference type="Pfam" id="PF00071">
    <property type="entry name" value="Ras"/>
    <property type="match status" value="1"/>
</dbReference>
<dbReference type="InterPro" id="IPR001806">
    <property type="entry name" value="Small_GTPase"/>
</dbReference>
<dbReference type="EMBL" id="JMFG01000013">
    <property type="protein sequence ID" value="KDA54044.1"/>
    <property type="molecule type" value="Genomic_DNA"/>
</dbReference>
<protein>
    <submittedName>
        <fullName evidence="2">Uncharacterized protein</fullName>
    </submittedName>
</protein>